<reference evidence="1" key="1">
    <citation type="journal article" date="2021" name="Open Biol.">
        <title>Shared evolutionary footprints suggest mitochondrial oxidative damage underlies multiple complex I losses in fungi.</title>
        <authorList>
            <person name="Schikora-Tamarit M.A."/>
            <person name="Marcet-Houben M."/>
            <person name="Nosek J."/>
            <person name="Gabaldon T."/>
        </authorList>
    </citation>
    <scope>NUCLEOTIDE SEQUENCE</scope>
    <source>
        <strain evidence="1">CBS6075</strain>
    </source>
</reference>
<name>A0A9P8T1F3_9ASCO</name>
<evidence type="ECO:0000313" key="2">
    <source>
        <dbReference type="Proteomes" id="UP000769157"/>
    </source>
</evidence>
<dbReference type="RefSeq" id="XP_046059565.1">
    <property type="nucleotide sequence ID" value="XM_046206941.1"/>
</dbReference>
<dbReference type="Proteomes" id="UP000769157">
    <property type="component" value="Unassembled WGS sequence"/>
</dbReference>
<comment type="caution">
    <text evidence="1">The sequence shown here is derived from an EMBL/GenBank/DDBJ whole genome shotgun (WGS) entry which is preliminary data.</text>
</comment>
<gene>
    <name evidence="1" type="ORF">OGAPHI_005728</name>
</gene>
<organism evidence="1 2">
    <name type="scientific">Ogataea philodendri</name>
    <dbReference type="NCBI Taxonomy" id="1378263"/>
    <lineage>
        <taxon>Eukaryota</taxon>
        <taxon>Fungi</taxon>
        <taxon>Dikarya</taxon>
        <taxon>Ascomycota</taxon>
        <taxon>Saccharomycotina</taxon>
        <taxon>Pichiomycetes</taxon>
        <taxon>Pichiales</taxon>
        <taxon>Pichiaceae</taxon>
        <taxon>Ogataea</taxon>
    </lineage>
</organism>
<evidence type="ECO:0000313" key="1">
    <source>
        <dbReference type="EMBL" id="KAH3662476.1"/>
    </source>
</evidence>
<proteinExistence type="predicted"/>
<accession>A0A9P8T1F3</accession>
<dbReference type="GeneID" id="70237692"/>
<dbReference type="EMBL" id="JAEUBE010000378">
    <property type="protein sequence ID" value="KAH3662476.1"/>
    <property type="molecule type" value="Genomic_DNA"/>
</dbReference>
<keyword evidence="2" id="KW-1185">Reference proteome</keyword>
<sequence length="131" mass="14752">MLDLGVHSVPVPVPDSLQNWRNVHTLADFGKRQERQNQFQHGTLTNGMEILALRHNRSSVPDKTRFPGLDNRLQVRSDLESPFGNVGSQAPVRIRKNLPLVVNIPVQRHQQREQTTKSNIGVQGVVIQVVP</sequence>
<protein>
    <submittedName>
        <fullName evidence="1">Uncharacterized protein</fullName>
    </submittedName>
</protein>
<dbReference type="AlphaFoldDB" id="A0A9P8T1F3"/>
<reference evidence="1" key="2">
    <citation type="submission" date="2021-01" db="EMBL/GenBank/DDBJ databases">
        <authorList>
            <person name="Schikora-Tamarit M.A."/>
        </authorList>
    </citation>
    <scope>NUCLEOTIDE SEQUENCE</scope>
    <source>
        <strain evidence="1">CBS6075</strain>
    </source>
</reference>